<protein>
    <submittedName>
        <fullName evidence="3">YggT family protein</fullName>
    </submittedName>
</protein>
<feature type="compositionally biased region" description="Basic and acidic residues" evidence="1">
    <location>
        <begin position="1"/>
        <end position="10"/>
    </location>
</feature>
<evidence type="ECO:0000313" key="4">
    <source>
        <dbReference type="Proteomes" id="UP000229612"/>
    </source>
</evidence>
<feature type="transmembrane region" description="Helical" evidence="2">
    <location>
        <begin position="44"/>
        <end position="62"/>
    </location>
</feature>
<name>A0A2H0UJA2_9BACT</name>
<proteinExistence type="predicted"/>
<evidence type="ECO:0000256" key="2">
    <source>
        <dbReference type="SAM" id="Phobius"/>
    </source>
</evidence>
<comment type="caution">
    <text evidence="3">The sequence shown here is derived from an EMBL/GenBank/DDBJ whole genome shotgun (WGS) entry which is preliminary data.</text>
</comment>
<dbReference type="AlphaFoldDB" id="A0A2H0UJA2"/>
<feature type="compositionally biased region" description="Polar residues" evidence="1">
    <location>
        <begin position="11"/>
        <end position="32"/>
    </location>
</feature>
<reference evidence="4" key="1">
    <citation type="submission" date="2017-09" db="EMBL/GenBank/DDBJ databases">
        <title>Depth-based differentiation of microbial function through sediment-hosted aquifers and enrichment of novel symbionts in the deep terrestrial subsurface.</title>
        <authorList>
            <person name="Probst A.J."/>
            <person name="Ladd B."/>
            <person name="Jarett J.K."/>
            <person name="Geller-Mcgrath D.E."/>
            <person name="Sieber C.M.K."/>
            <person name="Emerson J.B."/>
            <person name="Anantharaman K."/>
            <person name="Thomas B.C."/>
            <person name="Malmstrom R."/>
            <person name="Stieglmeier M."/>
            <person name="Klingl A."/>
            <person name="Woyke T."/>
            <person name="Ryan C.M."/>
            <person name="Banfield J.F."/>
        </authorList>
    </citation>
    <scope>NUCLEOTIDE SEQUENCE [LARGE SCALE GENOMIC DNA]</scope>
</reference>
<keyword evidence="2" id="KW-1133">Transmembrane helix</keyword>
<sequence>MADEVQKVRETTTQTPDGRTVQTTRESSNNTAQKEHTQNVAGRVVWYIAGVILVLLAFRFVLSLTGANTTNSFANFIYNTSHPFVSPFFSLFSYKTNYGVSKFEIYTLVAMAVYAVVAWGIAKLFTLNRE</sequence>
<keyword evidence="2" id="KW-0812">Transmembrane</keyword>
<evidence type="ECO:0000313" key="3">
    <source>
        <dbReference type="EMBL" id="PIR85875.1"/>
    </source>
</evidence>
<keyword evidence="2" id="KW-0472">Membrane</keyword>
<organism evidence="3 4">
    <name type="scientific">Candidatus Kaiserbacteria bacterium CG10_big_fil_rev_8_21_14_0_10_44_10</name>
    <dbReference type="NCBI Taxonomy" id="1974606"/>
    <lineage>
        <taxon>Bacteria</taxon>
        <taxon>Candidatus Kaiseribacteriota</taxon>
    </lineage>
</organism>
<feature type="transmembrane region" description="Helical" evidence="2">
    <location>
        <begin position="105"/>
        <end position="125"/>
    </location>
</feature>
<evidence type="ECO:0000256" key="1">
    <source>
        <dbReference type="SAM" id="MobiDB-lite"/>
    </source>
</evidence>
<accession>A0A2H0UJA2</accession>
<dbReference type="EMBL" id="PFBG01000021">
    <property type="protein sequence ID" value="PIR85875.1"/>
    <property type="molecule type" value="Genomic_DNA"/>
</dbReference>
<gene>
    <name evidence="3" type="ORF">COU14_01985</name>
</gene>
<dbReference type="Proteomes" id="UP000229612">
    <property type="component" value="Unassembled WGS sequence"/>
</dbReference>
<feature type="region of interest" description="Disordered" evidence="1">
    <location>
        <begin position="1"/>
        <end position="37"/>
    </location>
</feature>